<accession>A0A3E1NN53</accession>
<dbReference type="Gene3D" id="1.25.40.390">
    <property type="match status" value="1"/>
</dbReference>
<comment type="caution">
    <text evidence="2">The sequence shown here is derived from an EMBL/GenBank/DDBJ whole genome shotgun (WGS) entry which is preliminary data.</text>
</comment>
<feature type="signal peptide" evidence="1">
    <location>
        <begin position="1"/>
        <end position="22"/>
    </location>
</feature>
<dbReference type="InterPro" id="IPR011990">
    <property type="entry name" value="TPR-like_helical_dom_sf"/>
</dbReference>
<keyword evidence="2" id="KW-0449">Lipoprotein</keyword>
<proteinExistence type="predicted"/>
<dbReference type="OrthoDB" id="843771at2"/>
<dbReference type="AlphaFoldDB" id="A0A3E1NN53"/>
<keyword evidence="3" id="KW-1185">Reference proteome</keyword>
<name>A0A3E1NN53_9BACT</name>
<reference evidence="2 3" key="1">
    <citation type="submission" date="2018-08" db="EMBL/GenBank/DDBJ databases">
        <title>Chitinophaga sp. K20C18050901, a novel bacterium isolated from forest soil.</title>
        <authorList>
            <person name="Wang C."/>
        </authorList>
    </citation>
    <scope>NUCLEOTIDE SEQUENCE [LARGE SCALE GENOMIC DNA]</scope>
    <source>
        <strain evidence="2 3">K20C18050901</strain>
    </source>
</reference>
<organism evidence="2 3">
    <name type="scientific">Chitinophaga silvisoli</name>
    <dbReference type="NCBI Taxonomy" id="2291814"/>
    <lineage>
        <taxon>Bacteria</taxon>
        <taxon>Pseudomonadati</taxon>
        <taxon>Bacteroidota</taxon>
        <taxon>Chitinophagia</taxon>
        <taxon>Chitinophagales</taxon>
        <taxon>Chitinophagaceae</taxon>
        <taxon>Chitinophaga</taxon>
    </lineage>
</organism>
<gene>
    <name evidence="2" type="ORF">DXN04_33205</name>
</gene>
<evidence type="ECO:0000313" key="3">
    <source>
        <dbReference type="Proteomes" id="UP000261174"/>
    </source>
</evidence>
<keyword evidence="1" id="KW-0732">Signal</keyword>
<dbReference type="Proteomes" id="UP000261174">
    <property type="component" value="Unassembled WGS sequence"/>
</dbReference>
<dbReference type="InterPro" id="IPR024302">
    <property type="entry name" value="SusD-like"/>
</dbReference>
<dbReference type="Pfam" id="PF12741">
    <property type="entry name" value="SusD-like"/>
    <property type="match status" value="1"/>
</dbReference>
<dbReference type="SUPFAM" id="SSF48452">
    <property type="entry name" value="TPR-like"/>
    <property type="match status" value="1"/>
</dbReference>
<sequence length="531" mass="58462">MKRYYIIIAVLLLGATACTKNFEDYNTDNTGVSTGQLKPDFNDVGIYLLQAERSIINFSGGGDPNSYQVQQNLNADLFSGYFMSPNPFNGGRNNTNYFMMSGWNGEAFKVGYLNIMSPISKLRTNRIDTAFPAVWAVAQIVQVAGMSRVTDIYGPIPYSKAGSSKTDLPYDSQEDIYKRFFLELDTATANLQNYINKGEQLPFTFAKFDLVYNGDFSKWLQFANSLRLRLAMHIVKADAATAQAQAEKALNPSNGGVITTNASNMVVQVGGSFTNPLVFIDRNWGDTRIGADIACYLMGYNDPRIAAYLGKSTDKNFSSQYVGIRLGAVTSSATKNEYIGYSALGSAFSLTTPVQIMTAAEVYFLRAEAALNGWANAGGSAEELYNQGITTSMEQWNVAIGSYLSDATSKPADYVDPKHSDNNIAAQTAITIKWDDAALTEVKKERIATQKWIAMFPEGQEAWTEHRRTGYPKLFPVAHNESAGTVSDAEGVRRLPYPQQEYNTNATELNKGITLLGGTDDAATHLWWDKK</sequence>
<protein>
    <submittedName>
        <fullName evidence="2">SusD/RagB family nutrient-binding outer membrane lipoprotein</fullName>
    </submittedName>
</protein>
<dbReference type="RefSeq" id="WP_116857731.1">
    <property type="nucleotide sequence ID" value="NZ_QTJV01000022.1"/>
</dbReference>
<feature type="chain" id="PRO_5017832800" evidence="1">
    <location>
        <begin position="23"/>
        <end position="531"/>
    </location>
</feature>
<dbReference type="PROSITE" id="PS51257">
    <property type="entry name" value="PROKAR_LIPOPROTEIN"/>
    <property type="match status" value="1"/>
</dbReference>
<dbReference type="EMBL" id="QTJV01000022">
    <property type="protein sequence ID" value="RFM29350.1"/>
    <property type="molecule type" value="Genomic_DNA"/>
</dbReference>
<evidence type="ECO:0000313" key="2">
    <source>
        <dbReference type="EMBL" id="RFM29350.1"/>
    </source>
</evidence>
<evidence type="ECO:0000256" key="1">
    <source>
        <dbReference type="SAM" id="SignalP"/>
    </source>
</evidence>